<keyword evidence="3" id="KW-1185">Reference proteome</keyword>
<dbReference type="PIRSF" id="PIRSF010260">
    <property type="entry name" value="UCP010260"/>
    <property type="match status" value="1"/>
</dbReference>
<dbReference type="EMBL" id="JAPWIE010000003">
    <property type="protein sequence ID" value="MCZ4550918.1"/>
    <property type="molecule type" value="Genomic_DNA"/>
</dbReference>
<sequence>MGTHAVGPLTATEVDGLQVADFAYPEVGATATEPPDGYHHLRRERVIGHGETLFRTSGADVLRWQIQLRSGFTVNASANVIVQGAVALLGIGVGRLRVKAPVRVVYVIDEPRRQGFAYGTLPGHPESGEELFCVEHRSDDSVVLVIAAFSRPQTTPAKVAGPLGRVGQRLITARYLRSLRER</sequence>
<protein>
    <submittedName>
        <fullName evidence="2">DUF1990 domain-containing protein</fullName>
    </submittedName>
</protein>
<dbReference type="Proteomes" id="UP001067235">
    <property type="component" value="Unassembled WGS sequence"/>
</dbReference>
<dbReference type="RefSeq" id="WP_084838110.1">
    <property type="nucleotide sequence ID" value="NZ_JAPWIE010000003.1"/>
</dbReference>
<name>A0ABT4MV79_GORRU</name>
<evidence type="ECO:0000313" key="2">
    <source>
        <dbReference type="EMBL" id="MCZ4550918.1"/>
    </source>
</evidence>
<proteinExistence type="predicted"/>
<organism evidence="2 3">
    <name type="scientific">Gordonia rubripertincta</name>
    <name type="common">Rhodococcus corallinus</name>
    <dbReference type="NCBI Taxonomy" id="36822"/>
    <lineage>
        <taxon>Bacteria</taxon>
        <taxon>Bacillati</taxon>
        <taxon>Actinomycetota</taxon>
        <taxon>Actinomycetes</taxon>
        <taxon>Mycobacteriales</taxon>
        <taxon>Gordoniaceae</taxon>
        <taxon>Gordonia</taxon>
    </lineage>
</organism>
<evidence type="ECO:0000259" key="1">
    <source>
        <dbReference type="Pfam" id="PF09348"/>
    </source>
</evidence>
<gene>
    <name evidence="2" type="ORF">O4213_13065</name>
</gene>
<reference evidence="2" key="1">
    <citation type="submission" date="2022-12" db="EMBL/GenBank/DDBJ databases">
        <authorList>
            <person name="Krivoruchko A.V."/>
            <person name="Elkin A."/>
        </authorList>
    </citation>
    <scope>NUCLEOTIDE SEQUENCE</scope>
    <source>
        <strain evidence="2">IEGM 1388</strain>
    </source>
</reference>
<feature type="domain" description="DUF1990" evidence="1">
    <location>
        <begin position="24"/>
        <end position="177"/>
    </location>
</feature>
<evidence type="ECO:0000313" key="3">
    <source>
        <dbReference type="Proteomes" id="UP001067235"/>
    </source>
</evidence>
<dbReference type="PANTHER" id="PTHR34202:SF1">
    <property type="entry name" value="UPF0548 PROTEIN"/>
    <property type="match status" value="1"/>
</dbReference>
<comment type="caution">
    <text evidence="2">The sequence shown here is derived from an EMBL/GenBank/DDBJ whole genome shotgun (WGS) entry which is preliminary data.</text>
</comment>
<accession>A0ABT4MV79</accession>
<dbReference type="InterPro" id="IPR018960">
    <property type="entry name" value="DUF1990"/>
</dbReference>
<dbReference type="PANTHER" id="PTHR34202">
    <property type="entry name" value="UPF0548 PROTEIN"/>
    <property type="match status" value="1"/>
</dbReference>
<dbReference type="Pfam" id="PF09348">
    <property type="entry name" value="DUF1990"/>
    <property type="match status" value="1"/>
</dbReference>
<dbReference type="InterPro" id="IPR014457">
    <property type="entry name" value="UCP010260"/>
</dbReference>